<evidence type="ECO:0000313" key="1">
    <source>
        <dbReference type="EMBL" id="KAJ2889754.1"/>
    </source>
</evidence>
<sequence length="641" mass="70382">ILAHMSQGNKARTVAATQMNEASSRSHAVFTITLTIRSSSGRAEDQLVSERVSRIRLVDLAGSERANSTLASGTRLKEGAKINQSLGALGKVISALADQKGEFVPYRDSVLTWLLRDSLGGNSRTFMIATISPADFSETLSTLRYADRAKHIVNQATVNEDATARLVRELKDEVAGLQRKLAMAGATGGGGDDLVLADQLRANEKLILELNRTWEEKLARTQAVQADRERVLEAMGIRLGAGGGMHAPRDIPHLVNLSEDPLMAECLVYSLKQQGRTVVGSGSDVDIQLGGIEGRHCYFEYDNGGGVAVHSIDRALVLVNGRPIGPPRALRSGYRVTIGTKHVFRFNHPQQALMEKELGSPLISEAADWNYAWYNDDDDYEEEEEEDRPGACYSPSLWSDSMSEFSDYTEPTSAPAEARSVAMIAINGAGNRPRTLSQVSSSSLRSRALSLSQQHRQRRNSGSVAESAGDRRARMQTVANLSCKFETLNRLVVRAWRRYKLVQAGQAMLQNAVHLKEANVISKELGQKAVYQFAILHGTSDGFPVSPLEPDSLPALLAESHSVSILPYVVVKVLDIAHACWYVWALSEFLQRLATMRRLKTVKGSYRAHLVLEPFYSHPPPRFSCVGSATWPVCPSRMSRS</sequence>
<feature type="non-terminal residue" evidence="1">
    <location>
        <position position="641"/>
    </location>
</feature>
<reference evidence="1" key="1">
    <citation type="submission" date="2022-07" db="EMBL/GenBank/DDBJ databases">
        <title>Phylogenomic reconstructions and comparative analyses of Kickxellomycotina fungi.</title>
        <authorList>
            <person name="Reynolds N.K."/>
            <person name="Stajich J.E."/>
            <person name="Barry K."/>
            <person name="Grigoriev I.V."/>
            <person name="Crous P."/>
            <person name="Smith M.E."/>
        </authorList>
    </citation>
    <scope>NUCLEOTIDE SEQUENCE</scope>
    <source>
        <strain evidence="1">CBS 190363</strain>
    </source>
</reference>
<organism evidence="1 2">
    <name type="scientific">Coemansia aciculifera</name>
    <dbReference type="NCBI Taxonomy" id="417176"/>
    <lineage>
        <taxon>Eukaryota</taxon>
        <taxon>Fungi</taxon>
        <taxon>Fungi incertae sedis</taxon>
        <taxon>Zoopagomycota</taxon>
        <taxon>Kickxellomycotina</taxon>
        <taxon>Kickxellomycetes</taxon>
        <taxon>Kickxellales</taxon>
        <taxon>Kickxellaceae</taxon>
        <taxon>Coemansia</taxon>
    </lineage>
</organism>
<gene>
    <name evidence="1" type="ORF">IWW38_004516</name>
</gene>
<name>A0ACC1LY27_9FUNG</name>
<evidence type="ECO:0000313" key="2">
    <source>
        <dbReference type="Proteomes" id="UP001139981"/>
    </source>
</evidence>
<dbReference type="EMBL" id="JANBVB010001683">
    <property type="protein sequence ID" value="KAJ2889754.1"/>
    <property type="molecule type" value="Genomic_DNA"/>
</dbReference>
<proteinExistence type="predicted"/>
<comment type="caution">
    <text evidence="1">The sequence shown here is derived from an EMBL/GenBank/DDBJ whole genome shotgun (WGS) entry which is preliminary data.</text>
</comment>
<dbReference type="Proteomes" id="UP001139981">
    <property type="component" value="Unassembled WGS sequence"/>
</dbReference>
<keyword evidence="2" id="KW-1185">Reference proteome</keyword>
<protein>
    <submittedName>
        <fullName evidence="1">Uncharacterized protein</fullName>
    </submittedName>
</protein>
<feature type="non-terminal residue" evidence="1">
    <location>
        <position position="1"/>
    </location>
</feature>
<accession>A0ACC1LY27</accession>